<sequence>MAVREMFALRFGDDALRADMAGNAAGTRVSHPATFMAFTRTSMRTRPSEHSRSPFAVVVLTTVYDKSLTGQ</sequence>
<dbReference type="Proteomes" id="UP000177865">
    <property type="component" value="Unassembled WGS sequence"/>
</dbReference>
<dbReference type="EMBL" id="MHSZ01000032">
    <property type="protein sequence ID" value="OHA52439.1"/>
    <property type="molecule type" value="Genomic_DNA"/>
</dbReference>
<comment type="caution">
    <text evidence="1">The sequence shown here is derived from an EMBL/GenBank/DDBJ whole genome shotgun (WGS) entry which is preliminary data.</text>
</comment>
<dbReference type="AlphaFoldDB" id="A0A1G2PXD6"/>
<accession>A0A1G2PXD6</accession>
<proteinExistence type="predicted"/>
<gene>
    <name evidence="1" type="ORF">A2991_03490</name>
</gene>
<evidence type="ECO:0000313" key="2">
    <source>
        <dbReference type="Proteomes" id="UP000177865"/>
    </source>
</evidence>
<reference evidence="1 2" key="1">
    <citation type="journal article" date="2016" name="Nat. Commun.">
        <title>Thousands of microbial genomes shed light on interconnected biogeochemical processes in an aquifer system.</title>
        <authorList>
            <person name="Anantharaman K."/>
            <person name="Brown C.T."/>
            <person name="Hug L.A."/>
            <person name="Sharon I."/>
            <person name="Castelle C.J."/>
            <person name="Probst A.J."/>
            <person name="Thomas B.C."/>
            <person name="Singh A."/>
            <person name="Wilkins M.J."/>
            <person name="Karaoz U."/>
            <person name="Brodie E.L."/>
            <person name="Williams K.H."/>
            <person name="Hubbard S.S."/>
            <person name="Banfield J.F."/>
        </authorList>
    </citation>
    <scope>NUCLEOTIDE SEQUENCE [LARGE SCALE GENOMIC DNA]</scope>
</reference>
<evidence type="ECO:0000313" key="1">
    <source>
        <dbReference type="EMBL" id="OHA52439.1"/>
    </source>
</evidence>
<protein>
    <submittedName>
        <fullName evidence="1">Uncharacterized protein</fullName>
    </submittedName>
</protein>
<name>A0A1G2PXD6_9BACT</name>
<organism evidence="1 2">
    <name type="scientific">Candidatus Terrybacteria bacterium RIFCSPLOWO2_01_FULL_58_14</name>
    <dbReference type="NCBI Taxonomy" id="1802369"/>
    <lineage>
        <taxon>Bacteria</taxon>
        <taxon>Candidatus Terryibacteriota</taxon>
    </lineage>
</organism>